<dbReference type="InterPro" id="IPR003439">
    <property type="entry name" value="ABC_transporter-like_ATP-bd"/>
</dbReference>
<accession>A0A383DXU1</accession>
<dbReference type="Gene3D" id="3.40.50.300">
    <property type="entry name" value="P-loop containing nucleotide triphosphate hydrolases"/>
    <property type="match status" value="1"/>
</dbReference>
<evidence type="ECO:0000313" key="4">
    <source>
        <dbReference type="EMBL" id="SVE49346.1"/>
    </source>
</evidence>
<protein>
    <recommendedName>
        <fullName evidence="3">ABC transporter domain-containing protein</fullName>
    </recommendedName>
</protein>
<name>A0A383DXU1_9ZZZZ</name>
<proteinExistence type="predicted"/>
<dbReference type="InterPro" id="IPR027417">
    <property type="entry name" value="P-loop_NTPase"/>
</dbReference>
<evidence type="ECO:0000256" key="2">
    <source>
        <dbReference type="ARBA" id="ARBA00022840"/>
    </source>
</evidence>
<dbReference type="SUPFAM" id="SSF52540">
    <property type="entry name" value="P-loop containing nucleoside triphosphate hydrolases"/>
    <property type="match status" value="1"/>
</dbReference>
<gene>
    <name evidence="4" type="ORF">METZ01_LOCUS502200</name>
</gene>
<sequence length="116" mass="12580">MLKINNLHASVEGKEILKGINLEVKSGEVHAIMGPNGSGKSTLANVLMGNPVYKVTKGSVKYLGKDITEDTVDKRAKKRMFMAFQYPESIPGVTIVTMLKAALSNITDTELTTVEL</sequence>
<reference evidence="4" key="1">
    <citation type="submission" date="2018-05" db="EMBL/GenBank/DDBJ databases">
        <authorList>
            <person name="Lanie J.A."/>
            <person name="Ng W.-L."/>
            <person name="Kazmierczak K.M."/>
            <person name="Andrzejewski T.M."/>
            <person name="Davidsen T.M."/>
            <person name="Wayne K.J."/>
            <person name="Tettelin H."/>
            <person name="Glass J.I."/>
            <person name="Rusch D."/>
            <person name="Podicherti R."/>
            <person name="Tsui H.-C.T."/>
            <person name="Winkler M.E."/>
        </authorList>
    </citation>
    <scope>NUCLEOTIDE SEQUENCE</scope>
</reference>
<keyword evidence="1" id="KW-0547">Nucleotide-binding</keyword>
<evidence type="ECO:0000259" key="3">
    <source>
        <dbReference type="Pfam" id="PF00005"/>
    </source>
</evidence>
<dbReference type="Pfam" id="PF00005">
    <property type="entry name" value="ABC_tran"/>
    <property type="match status" value="1"/>
</dbReference>
<dbReference type="InterPro" id="IPR010230">
    <property type="entry name" value="FeS-cluster_ATPase_SufC"/>
</dbReference>
<feature type="non-terminal residue" evidence="4">
    <location>
        <position position="116"/>
    </location>
</feature>
<dbReference type="AlphaFoldDB" id="A0A383DXU1"/>
<organism evidence="4">
    <name type="scientific">marine metagenome</name>
    <dbReference type="NCBI Taxonomy" id="408172"/>
    <lineage>
        <taxon>unclassified sequences</taxon>
        <taxon>metagenomes</taxon>
        <taxon>ecological metagenomes</taxon>
    </lineage>
</organism>
<dbReference type="GO" id="GO:0016887">
    <property type="term" value="F:ATP hydrolysis activity"/>
    <property type="evidence" value="ECO:0007669"/>
    <property type="project" value="InterPro"/>
</dbReference>
<dbReference type="GO" id="GO:0005524">
    <property type="term" value="F:ATP binding"/>
    <property type="evidence" value="ECO:0007669"/>
    <property type="project" value="UniProtKB-KW"/>
</dbReference>
<evidence type="ECO:0000256" key="1">
    <source>
        <dbReference type="ARBA" id="ARBA00022741"/>
    </source>
</evidence>
<dbReference type="PANTHER" id="PTHR43204:SF1">
    <property type="entry name" value="ABC TRANSPORTER I FAMILY MEMBER 6, CHLOROPLASTIC"/>
    <property type="match status" value="1"/>
</dbReference>
<keyword evidence="2" id="KW-0067">ATP-binding</keyword>
<dbReference type="EMBL" id="UINC01221141">
    <property type="protein sequence ID" value="SVE49346.1"/>
    <property type="molecule type" value="Genomic_DNA"/>
</dbReference>
<dbReference type="PANTHER" id="PTHR43204">
    <property type="entry name" value="ABC TRANSPORTER I FAMILY MEMBER 6, CHLOROPLASTIC"/>
    <property type="match status" value="1"/>
</dbReference>
<feature type="domain" description="ABC transporter" evidence="3">
    <location>
        <begin position="17"/>
        <end position="97"/>
    </location>
</feature>